<dbReference type="SMART" id="SM00028">
    <property type="entry name" value="TPR"/>
    <property type="match status" value="7"/>
</dbReference>
<organism evidence="5">
    <name type="scientific">Grammatophora oceanica</name>
    <dbReference type="NCBI Taxonomy" id="210454"/>
    <lineage>
        <taxon>Eukaryota</taxon>
        <taxon>Sar</taxon>
        <taxon>Stramenopiles</taxon>
        <taxon>Ochrophyta</taxon>
        <taxon>Bacillariophyta</taxon>
        <taxon>Fragilariophyceae</taxon>
        <taxon>Fragilariophycidae</taxon>
        <taxon>Rhabdonematales</taxon>
        <taxon>Grammatophoraceae</taxon>
        <taxon>Grammatophora</taxon>
    </lineage>
</organism>
<keyword evidence="2 3" id="KW-0802">TPR repeat</keyword>
<evidence type="ECO:0008006" key="6">
    <source>
        <dbReference type="Google" id="ProtNLM"/>
    </source>
</evidence>
<dbReference type="PANTHER" id="PTHR45641:SF19">
    <property type="entry name" value="NEPHROCYSTIN-3"/>
    <property type="match status" value="1"/>
</dbReference>
<dbReference type="EMBL" id="HBGK01021998">
    <property type="protein sequence ID" value="CAD9282333.1"/>
    <property type="molecule type" value="Transcribed_RNA"/>
</dbReference>
<evidence type="ECO:0000256" key="3">
    <source>
        <dbReference type="PROSITE-ProRule" id="PRU00339"/>
    </source>
</evidence>
<feature type="repeat" description="TPR" evidence="3">
    <location>
        <begin position="382"/>
        <end position="415"/>
    </location>
</feature>
<dbReference type="Pfam" id="PF13374">
    <property type="entry name" value="TPR_10"/>
    <property type="match status" value="1"/>
</dbReference>
<protein>
    <recommendedName>
        <fullName evidence="6">Kinesin light chain</fullName>
    </recommendedName>
</protein>
<reference evidence="5" key="1">
    <citation type="submission" date="2021-01" db="EMBL/GenBank/DDBJ databases">
        <authorList>
            <person name="Corre E."/>
            <person name="Pelletier E."/>
            <person name="Niang G."/>
            <person name="Scheremetjew M."/>
            <person name="Finn R."/>
            <person name="Kale V."/>
            <person name="Holt S."/>
            <person name="Cochrane G."/>
            <person name="Meng A."/>
            <person name="Brown T."/>
            <person name="Cohen L."/>
        </authorList>
    </citation>
    <scope>NUCLEOTIDE SEQUENCE</scope>
    <source>
        <strain evidence="5">CCMP 410</strain>
    </source>
</reference>
<evidence type="ECO:0000256" key="2">
    <source>
        <dbReference type="ARBA" id="ARBA00022803"/>
    </source>
</evidence>
<gene>
    <name evidence="5" type="ORF">GOCE00092_LOCUS11244</name>
</gene>
<evidence type="ECO:0000313" key="5">
    <source>
        <dbReference type="EMBL" id="CAD9282333.1"/>
    </source>
</evidence>
<dbReference type="InterPro" id="IPR011990">
    <property type="entry name" value="TPR-like_helical_dom_sf"/>
</dbReference>
<dbReference type="AlphaFoldDB" id="A0A7S1Y635"/>
<evidence type="ECO:0000256" key="1">
    <source>
        <dbReference type="ARBA" id="ARBA00022737"/>
    </source>
</evidence>
<keyword evidence="1" id="KW-0677">Repeat</keyword>
<dbReference type="PANTHER" id="PTHR45641">
    <property type="entry name" value="TETRATRICOPEPTIDE REPEAT PROTEIN (AFU_ORTHOLOGUE AFUA_6G03870)"/>
    <property type="match status" value="1"/>
</dbReference>
<dbReference type="InterPro" id="IPR019734">
    <property type="entry name" value="TPR_rpt"/>
</dbReference>
<accession>A0A7S1Y635</accession>
<name>A0A7S1Y635_9STRA</name>
<evidence type="ECO:0000256" key="4">
    <source>
        <dbReference type="SAM" id="MobiDB-lite"/>
    </source>
</evidence>
<proteinExistence type="predicted"/>
<sequence length="553" mass="61656">MNGEGEADTGLLPTVLWGANSDMSMSSASSRHQQEHEDDMSFSTVSNPDMALMLLVSEDVNRAAEFYEEGRLDDALEALHLSWSVVRNHPSLADNVALQDNLAIILNNLSHIQLKRGRYEEALDLALEALDKRENVEDELTATLWFNFGFMLWKLERNMGEAHYAMHRSLQILQSLGRDDASSTDGGSLDAPTTQYDKEIATVSTLLLMVEFHCVGDTSHPIFMLLQILNEQRSNHGFEHPSQVKTLCSLGKQLMKRRQQDDTSSAAIFYREALRIQRHLGASSTELFSTLAPLGQALQSSSQPEVAMEFYKEALQLKGESIGSESKDTQVTFATVLYNVGMIQSGRENRGNPQRRARALHSFRLCYQLRKDVLGKEHPGVASALHNMGTLLLEDGKVSKSMKYFQESLRIRQKSLGPDHPDVASSLRHIGRIYQDQGKYQQSLGMHDEALRILRLPNGDHSSQLIEVLLGLGHAHRMMDAPRPALRAYEEAVDLLKTSNRPVEHIVRVLNIIGNLLLEMSDVEEANKIFAEASQLSGDDTAEDVELPCAAAA</sequence>
<dbReference type="PROSITE" id="PS50005">
    <property type="entry name" value="TPR"/>
    <property type="match status" value="1"/>
</dbReference>
<feature type="region of interest" description="Disordered" evidence="4">
    <location>
        <begin position="23"/>
        <end position="42"/>
    </location>
</feature>
<dbReference type="Pfam" id="PF13424">
    <property type="entry name" value="TPR_12"/>
    <property type="match status" value="1"/>
</dbReference>
<dbReference type="Gene3D" id="1.25.40.10">
    <property type="entry name" value="Tetratricopeptide repeat domain"/>
    <property type="match status" value="3"/>
</dbReference>
<dbReference type="SUPFAM" id="SSF48452">
    <property type="entry name" value="TPR-like"/>
    <property type="match status" value="2"/>
</dbReference>